<protein>
    <recommendedName>
        <fullName evidence="2">CopG family transcriptional regulator</fullName>
    </recommendedName>
</protein>
<dbReference type="AlphaFoldDB" id="A0A3B1B395"/>
<name>A0A3B1B395_9ZZZZ</name>
<sequence>MASDRVNARLPEPLARHVARVVGTKGMYETPSEYVRSLIRRDMETDVFQIYNSIVEGFEDIAEGRYFEGTGDFKKDMKIFAQQESEDWK</sequence>
<proteinExistence type="predicted"/>
<accession>A0A3B1B395</accession>
<organism evidence="1">
    <name type="scientific">hydrothermal vent metagenome</name>
    <dbReference type="NCBI Taxonomy" id="652676"/>
    <lineage>
        <taxon>unclassified sequences</taxon>
        <taxon>metagenomes</taxon>
        <taxon>ecological metagenomes</taxon>
    </lineage>
</organism>
<dbReference type="EMBL" id="UOFX01000012">
    <property type="protein sequence ID" value="VAX06494.1"/>
    <property type="molecule type" value="Genomic_DNA"/>
</dbReference>
<gene>
    <name evidence="1" type="ORF">MNBD_GAMMA26-240</name>
</gene>
<evidence type="ECO:0008006" key="2">
    <source>
        <dbReference type="Google" id="ProtNLM"/>
    </source>
</evidence>
<reference evidence="1" key="1">
    <citation type="submission" date="2018-06" db="EMBL/GenBank/DDBJ databases">
        <authorList>
            <person name="Zhirakovskaya E."/>
        </authorList>
    </citation>
    <scope>NUCLEOTIDE SEQUENCE</scope>
</reference>
<evidence type="ECO:0000313" key="1">
    <source>
        <dbReference type="EMBL" id="VAX06494.1"/>
    </source>
</evidence>